<evidence type="ECO:0000313" key="1">
    <source>
        <dbReference type="EMBL" id="SJL12523.1"/>
    </source>
</evidence>
<organism evidence="1 2">
    <name type="scientific">Armillaria ostoyae</name>
    <name type="common">Armillaria root rot fungus</name>
    <dbReference type="NCBI Taxonomy" id="47428"/>
    <lineage>
        <taxon>Eukaryota</taxon>
        <taxon>Fungi</taxon>
        <taxon>Dikarya</taxon>
        <taxon>Basidiomycota</taxon>
        <taxon>Agaricomycotina</taxon>
        <taxon>Agaricomycetes</taxon>
        <taxon>Agaricomycetidae</taxon>
        <taxon>Agaricales</taxon>
        <taxon>Marasmiineae</taxon>
        <taxon>Physalacriaceae</taxon>
        <taxon>Armillaria</taxon>
    </lineage>
</organism>
<evidence type="ECO:0000313" key="2">
    <source>
        <dbReference type="Proteomes" id="UP000219338"/>
    </source>
</evidence>
<dbReference type="OrthoDB" id="3038707at2759"/>
<sequence>MPFPLRRGNAVLELEPELMKIIARPRPTSESGDVTTIDKPTDEMRGYILDKFLVYWGFRYRFQMSAATSSFDLDQRIILAFIPRMQQRLCESAHASDRKQLTETSLTIVECTGVLLHNLAQENSHITPYVLDVFYSLLSSEAFVIVSPDLQPLAQKIFTIIDNYQSRMKLILPDMQFYSVAYQCFLHSLSGGGERSENNVMPHTAVGRLISSSLNLPPASSVQDSVSEVHKAPLYPLQYSFFSIGGLFRIMLFLIKEHNESILYDWARHPAMQNVWPACLSRLVRWANVPLRDLGDSEQFRQWILLKRVLAVVVIGELQNILGRSDDDNESLPQYDYDAYTDIDQLPWLREVAGSSSDGEPNALKYSQIVAHPNFQEFLYCRRPTPENVDVVPPAGLT</sequence>
<name>A0A284RUU1_ARMOS</name>
<proteinExistence type="predicted"/>
<dbReference type="EMBL" id="FUEG01000017">
    <property type="protein sequence ID" value="SJL12523.1"/>
    <property type="molecule type" value="Genomic_DNA"/>
</dbReference>
<dbReference type="STRING" id="47428.A0A284RUU1"/>
<dbReference type="AlphaFoldDB" id="A0A284RUU1"/>
<reference evidence="2" key="1">
    <citation type="journal article" date="2017" name="Nat. Ecol. Evol.">
        <title>Genome expansion and lineage-specific genetic innovations in the forest pathogenic fungi Armillaria.</title>
        <authorList>
            <person name="Sipos G."/>
            <person name="Prasanna A.N."/>
            <person name="Walter M.C."/>
            <person name="O'Connor E."/>
            <person name="Balint B."/>
            <person name="Krizsan K."/>
            <person name="Kiss B."/>
            <person name="Hess J."/>
            <person name="Varga T."/>
            <person name="Slot J."/>
            <person name="Riley R."/>
            <person name="Boka B."/>
            <person name="Rigling D."/>
            <person name="Barry K."/>
            <person name="Lee J."/>
            <person name="Mihaltcheva S."/>
            <person name="LaButti K."/>
            <person name="Lipzen A."/>
            <person name="Waldron R."/>
            <person name="Moloney N.M."/>
            <person name="Sperisen C."/>
            <person name="Kredics L."/>
            <person name="Vagvoelgyi C."/>
            <person name="Patrignani A."/>
            <person name="Fitzpatrick D."/>
            <person name="Nagy I."/>
            <person name="Doyle S."/>
            <person name="Anderson J.B."/>
            <person name="Grigoriev I.V."/>
            <person name="Gueldener U."/>
            <person name="Muensterkoetter M."/>
            <person name="Nagy L.G."/>
        </authorList>
    </citation>
    <scope>NUCLEOTIDE SEQUENCE [LARGE SCALE GENOMIC DNA]</scope>
    <source>
        <strain evidence="2">C18/9</strain>
    </source>
</reference>
<dbReference type="OMA" id="LAFIPRM"/>
<dbReference type="Proteomes" id="UP000219338">
    <property type="component" value="Unassembled WGS sequence"/>
</dbReference>
<protein>
    <submittedName>
        <fullName evidence="1">Uncharacterized protein</fullName>
    </submittedName>
</protein>
<accession>A0A284RUU1</accession>
<gene>
    <name evidence="1" type="ORF">ARMOST_15950</name>
</gene>
<keyword evidence="2" id="KW-1185">Reference proteome</keyword>